<dbReference type="AlphaFoldDB" id="A0A1B7TFY6"/>
<keyword evidence="5" id="KW-0378">Hydrolase</keyword>
<dbReference type="GO" id="GO:0043171">
    <property type="term" value="P:peptide catabolic process"/>
    <property type="evidence" value="ECO:0007669"/>
    <property type="project" value="TreeGrafter"/>
</dbReference>
<dbReference type="GO" id="GO:0051603">
    <property type="term" value="P:proteolysis involved in protein catabolic process"/>
    <property type="evidence" value="ECO:0007669"/>
    <property type="project" value="TreeGrafter"/>
</dbReference>
<dbReference type="InterPro" id="IPR050626">
    <property type="entry name" value="Peptidase_M16"/>
</dbReference>
<dbReference type="InterPro" id="IPR001431">
    <property type="entry name" value="Pept_M16_Zn_BS"/>
</dbReference>
<organism evidence="10 11">
    <name type="scientific">Hanseniaspora valbyensis NRRL Y-1626</name>
    <dbReference type="NCBI Taxonomy" id="766949"/>
    <lineage>
        <taxon>Eukaryota</taxon>
        <taxon>Fungi</taxon>
        <taxon>Dikarya</taxon>
        <taxon>Ascomycota</taxon>
        <taxon>Saccharomycotina</taxon>
        <taxon>Saccharomycetes</taxon>
        <taxon>Saccharomycodales</taxon>
        <taxon>Saccharomycodaceae</taxon>
        <taxon>Hanseniaspora</taxon>
    </lineage>
</organism>
<accession>A0A1B7TFY6</accession>
<sequence>MEKYPLALYSPINSINKQYQLVKLPNGILCLLISDPSEKTASCSLTIASGSFNDPENLPGLAHLCEHMILAGGSKKYPSTTGFTDELSRNSGQKNAYTTGQETTFYFYMPNANMLREKNNFSEKPPFENLLNIFGSCFEEPLFKKNELNNEIFAIDNEHSGNKANQKKLMYHGARILSNKMHPFSRFATGNSHTLKNVAAVEKIDLTDELKKIIDNYFYGNNMTLCIKSSDSLNILLKHANNAFGAIKPYPLQKNGILNKFKLGGNSSKNTLSYLKNNNSNPDAINFSVLEQSWNNKIGNIDLFSNFENNMIFIKGKESSSLLRLVMPIFHNDLLKMSFDKKDLAKFCNYWVEIFGEESKGSFDNYLKLNGFVSSSLSFISEFAINNDALVLELMLTKKGWKNLNVIISTFKNKFIKSLLDEHNIKPLAKAFSEHNSIDILKFLYQDVTQNPIKECLTYSSQVLSKSFKDFIDKNFLLKGTPFIFYKGDSYAESSEGKKYWLGIAKKWQQFLYFISSQDSLRFIITGNPETVDLGESINLDLANKQKYLIDPHFGFSYYQAKLIISTDLENISDYKFGVASSNKFIPSIARNNNKTLFQALEASKKSHSEEDSMGLVIINSIHHTKPKLVSENEKYQLWVKDESHNTIFKSKSLLTINLINDSIKPSAVNTMFLEVLTEIIGINISSMLYPAIKIGYSLSISPSVRGNINLKISIDGFTDGLLNILDKLITSIKDIAVNDIDREVLKKARINVRNKFESAANENGFKLALIGLYIVLDKSVWNVTDRIDALENHIDMESFKEFVSNFVQNLKVSIIHHGDLGSKSSQLINKHLSNVLTNHLDIESSEIPTLPCLFNIKNTPGTSLLPKGCDFIANETPSKDDPNNSICYFLQTGKFNNDKAADPLGFNSEELFNLTKLAEFIFELHLVPDLRVKRHLGYIVAGGSRTLTDTFGLQISAMSSLTPKIMEQKISDYLYDLEYSLSTFLTEDSFKKHYINEFLKVLRSTGELGQILEDTSLPSDILQSVPANFIMNSDCLLQSQYNFHKKLVESIILKRYNFEDLNYDDTLNLEFISSIKLSKFLEFFKYYVSIESPNRSKLSIHISTEMTEKEINKKMISMQINGFLKMKGFNFDSEEIEKIVDKNKTNTTGILKDLYSYFSAQGDGMKFLLAGVKEMIKAIAAGLVQTSNSSSTTTTSSESNVLDVGHMINKNKTTVKSNGIKQNKLTDSNYFRNREQII</sequence>
<comment type="caution">
    <text evidence="10">The sequence shown here is derived from an EMBL/GenBank/DDBJ whole genome shotgun (WGS) entry which is preliminary data.</text>
</comment>
<dbReference type="PANTHER" id="PTHR43690">
    <property type="entry name" value="NARDILYSIN"/>
    <property type="match status" value="1"/>
</dbReference>
<evidence type="ECO:0008006" key="12">
    <source>
        <dbReference type="Google" id="ProtNLM"/>
    </source>
</evidence>
<evidence type="ECO:0000256" key="3">
    <source>
        <dbReference type="ARBA" id="ARBA00022670"/>
    </source>
</evidence>
<dbReference type="Pfam" id="PF00675">
    <property type="entry name" value="Peptidase_M16"/>
    <property type="match status" value="1"/>
</dbReference>
<dbReference type="GO" id="GO:0004222">
    <property type="term" value="F:metalloendopeptidase activity"/>
    <property type="evidence" value="ECO:0007669"/>
    <property type="project" value="InterPro"/>
</dbReference>
<evidence type="ECO:0000313" key="11">
    <source>
        <dbReference type="Proteomes" id="UP000092321"/>
    </source>
</evidence>
<keyword evidence="11" id="KW-1185">Reference proteome</keyword>
<proteinExistence type="inferred from homology"/>
<keyword evidence="7" id="KW-0482">Metalloprotease</keyword>
<feature type="domain" description="Peptidase M16 N-terminal" evidence="8">
    <location>
        <begin position="31"/>
        <end position="166"/>
    </location>
</feature>
<feature type="domain" description="Peptidase M16 middle/third" evidence="9">
    <location>
        <begin position="622"/>
        <end position="789"/>
    </location>
</feature>
<evidence type="ECO:0000256" key="2">
    <source>
        <dbReference type="ARBA" id="ARBA00007261"/>
    </source>
</evidence>
<dbReference type="PROSITE" id="PS00143">
    <property type="entry name" value="INSULINASE"/>
    <property type="match status" value="1"/>
</dbReference>
<dbReference type="OrthoDB" id="952271at2759"/>
<dbReference type="GO" id="GO:0005829">
    <property type="term" value="C:cytosol"/>
    <property type="evidence" value="ECO:0007669"/>
    <property type="project" value="TreeGrafter"/>
</dbReference>
<protein>
    <recommendedName>
        <fullName evidence="12">LuxS/MPP-like metallohydrolase</fullName>
    </recommendedName>
</protein>
<keyword evidence="4" id="KW-0479">Metal-binding</keyword>
<dbReference type="Proteomes" id="UP000092321">
    <property type="component" value="Unassembled WGS sequence"/>
</dbReference>
<evidence type="ECO:0000259" key="9">
    <source>
        <dbReference type="Pfam" id="PF16187"/>
    </source>
</evidence>
<dbReference type="FunFam" id="3.30.830.10:FF:000012">
    <property type="entry name" value="Protease 3"/>
    <property type="match status" value="1"/>
</dbReference>
<evidence type="ECO:0000256" key="4">
    <source>
        <dbReference type="ARBA" id="ARBA00022723"/>
    </source>
</evidence>
<evidence type="ECO:0000259" key="8">
    <source>
        <dbReference type="Pfam" id="PF00675"/>
    </source>
</evidence>
<keyword evidence="6" id="KW-0862">Zinc</keyword>
<evidence type="ECO:0000313" key="10">
    <source>
        <dbReference type="EMBL" id="OBA27657.1"/>
    </source>
</evidence>
<dbReference type="GO" id="GO:0046872">
    <property type="term" value="F:metal ion binding"/>
    <property type="evidence" value="ECO:0007669"/>
    <property type="project" value="UniProtKB-KW"/>
</dbReference>
<dbReference type="InterPro" id="IPR032632">
    <property type="entry name" value="Peptidase_M16_M"/>
</dbReference>
<gene>
    <name evidence="10" type="ORF">HANVADRAFT_52104</name>
</gene>
<dbReference type="Pfam" id="PF16187">
    <property type="entry name" value="Peptidase_M16_M"/>
    <property type="match status" value="1"/>
</dbReference>
<name>A0A1B7TFY6_9ASCO</name>
<evidence type="ECO:0000256" key="1">
    <source>
        <dbReference type="ARBA" id="ARBA00001947"/>
    </source>
</evidence>
<keyword evidence="3" id="KW-0645">Protease</keyword>
<reference evidence="11" key="1">
    <citation type="journal article" date="2016" name="Proc. Natl. Acad. Sci. U.S.A.">
        <title>Comparative genomics of biotechnologically important yeasts.</title>
        <authorList>
            <person name="Riley R."/>
            <person name="Haridas S."/>
            <person name="Wolfe K.H."/>
            <person name="Lopes M.R."/>
            <person name="Hittinger C.T."/>
            <person name="Goeker M."/>
            <person name="Salamov A.A."/>
            <person name="Wisecaver J.H."/>
            <person name="Long T.M."/>
            <person name="Calvey C.H."/>
            <person name="Aerts A.L."/>
            <person name="Barry K.W."/>
            <person name="Choi C."/>
            <person name="Clum A."/>
            <person name="Coughlan A.Y."/>
            <person name="Deshpande S."/>
            <person name="Douglass A.P."/>
            <person name="Hanson S.J."/>
            <person name="Klenk H.-P."/>
            <person name="LaButti K.M."/>
            <person name="Lapidus A."/>
            <person name="Lindquist E.A."/>
            <person name="Lipzen A.M."/>
            <person name="Meier-Kolthoff J.P."/>
            <person name="Ohm R.A."/>
            <person name="Otillar R.P."/>
            <person name="Pangilinan J.L."/>
            <person name="Peng Y."/>
            <person name="Rokas A."/>
            <person name="Rosa C.A."/>
            <person name="Scheuner C."/>
            <person name="Sibirny A.A."/>
            <person name="Slot J.C."/>
            <person name="Stielow J.B."/>
            <person name="Sun H."/>
            <person name="Kurtzman C.P."/>
            <person name="Blackwell M."/>
            <person name="Grigoriev I.V."/>
            <person name="Jeffries T.W."/>
        </authorList>
    </citation>
    <scope>NUCLEOTIDE SEQUENCE [LARGE SCALE GENOMIC DNA]</scope>
    <source>
        <strain evidence="11">NRRL Y-1626</strain>
    </source>
</reference>
<dbReference type="PANTHER" id="PTHR43690:SF18">
    <property type="entry name" value="INSULIN-DEGRADING ENZYME-RELATED"/>
    <property type="match status" value="1"/>
</dbReference>
<evidence type="ECO:0000256" key="6">
    <source>
        <dbReference type="ARBA" id="ARBA00022833"/>
    </source>
</evidence>
<comment type="cofactor">
    <cofactor evidence="1">
        <name>Zn(2+)</name>
        <dbReference type="ChEBI" id="CHEBI:29105"/>
    </cofactor>
</comment>
<dbReference type="InterPro" id="IPR011249">
    <property type="entry name" value="Metalloenz_LuxS/M16"/>
</dbReference>
<evidence type="ECO:0000256" key="7">
    <source>
        <dbReference type="ARBA" id="ARBA00023049"/>
    </source>
</evidence>
<dbReference type="Gene3D" id="3.30.830.10">
    <property type="entry name" value="Metalloenzyme, LuxS/M16 peptidase-like"/>
    <property type="match status" value="4"/>
</dbReference>
<comment type="similarity">
    <text evidence="2">Belongs to the peptidase M16 family.</text>
</comment>
<evidence type="ECO:0000256" key="5">
    <source>
        <dbReference type="ARBA" id="ARBA00022801"/>
    </source>
</evidence>
<dbReference type="InterPro" id="IPR011765">
    <property type="entry name" value="Pept_M16_N"/>
</dbReference>
<dbReference type="SUPFAM" id="SSF63411">
    <property type="entry name" value="LuxS/MPP-like metallohydrolase"/>
    <property type="match status" value="4"/>
</dbReference>
<dbReference type="GO" id="GO:0005739">
    <property type="term" value="C:mitochondrion"/>
    <property type="evidence" value="ECO:0007669"/>
    <property type="project" value="TreeGrafter"/>
</dbReference>
<dbReference type="EMBL" id="LXPE01000007">
    <property type="protein sequence ID" value="OBA27657.1"/>
    <property type="molecule type" value="Genomic_DNA"/>
</dbReference>